<evidence type="ECO:0000313" key="2">
    <source>
        <dbReference type="EMBL" id="ORY79738.1"/>
    </source>
</evidence>
<feature type="compositionally biased region" description="Basic and acidic residues" evidence="1">
    <location>
        <begin position="106"/>
        <end position="126"/>
    </location>
</feature>
<sequence length="687" mass="74861">MAALPALGTTYRSLEAFQLDVYQRCLQHSINLAINQSTPKRISLGCSLAGMTAGRAEFVCRCGIECRGEDGHFEVVLSNEEHNCGKERNKVNRAKARQKIGQRLAKLKEEMRGGKGKGKDRAREVQESSEEEEDSDSEDGSSDSGEGSSSEDEDRRRVTGSRWEGVYPSARGVQTETRQLCSIGPLSFPSPSESFPSAADLLVILYACCSQRNFSIYRYGGTTTSTSALLLCTLAHDRCRNNPQGLCPFKVQIEGKDGRWRVTEAEWGHNHETRSTSGTTVRASKEGWKRRESPARESPARKSSARKSPARKTRRRAVESESESEEEAEETDDDESEEEISTTPRKRGRPPSAASKAARRTTLLNHPKMSELKSQIDSLANGPPLSFPTSNNSIKTSTYTSLRVHILAAARQLGFSMILDHRRCSQRELDAGAFGMMCWKGHSRFGGAARDRCGMNLVIGKAADGSWSVLREAMEHNHELDEGVGAEELTTSVRDSKRPRTSAAANVAGPFSRPPPPKEKRRSRSPRPVVSTSGRQHTHSHSPSPFPPSHAQPPSPYAINTNNATTAVATAASPPPAPFIAQSHPFYLTLLTFLRSMNSSASLLPHAALLLAPAPQGGAIDSTERLVLLLSLSPEMLARFVDEELGDKLGLPRLQRALFKKAVGEARRRALGEGGGGGQAEGKLGEV</sequence>
<feature type="region of interest" description="Disordered" evidence="1">
    <location>
        <begin position="478"/>
        <end position="560"/>
    </location>
</feature>
<gene>
    <name evidence="2" type="ORF">BCR35DRAFT_304558</name>
</gene>
<feature type="compositionally biased region" description="Acidic residues" evidence="1">
    <location>
        <begin position="320"/>
        <end position="340"/>
    </location>
</feature>
<feature type="region of interest" description="Disordered" evidence="1">
    <location>
        <begin position="104"/>
        <end position="169"/>
    </location>
</feature>
<name>A0A1Y2F770_9BASI</name>
<organism evidence="2 3">
    <name type="scientific">Leucosporidium creatinivorum</name>
    <dbReference type="NCBI Taxonomy" id="106004"/>
    <lineage>
        <taxon>Eukaryota</taxon>
        <taxon>Fungi</taxon>
        <taxon>Dikarya</taxon>
        <taxon>Basidiomycota</taxon>
        <taxon>Pucciniomycotina</taxon>
        <taxon>Microbotryomycetes</taxon>
        <taxon>Leucosporidiales</taxon>
        <taxon>Leucosporidium</taxon>
    </lineage>
</organism>
<dbReference type="EMBL" id="MCGR01000026">
    <property type="protein sequence ID" value="ORY79738.1"/>
    <property type="molecule type" value="Genomic_DNA"/>
</dbReference>
<feature type="compositionally biased region" description="Basic and acidic residues" evidence="1">
    <location>
        <begin position="283"/>
        <end position="300"/>
    </location>
</feature>
<evidence type="ECO:0000256" key="1">
    <source>
        <dbReference type="SAM" id="MobiDB-lite"/>
    </source>
</evidence>
<protein>
    <submittedName>
        <fullName evidence="2">Uncharacterized protein</fullName>
    </submittedName>
</protein>
<reference evidence="2 3" key="1">
    <citation type="submission" date="2016-07" db="EMBL/GenBank/DDBJ databases">
        <title>Pervasive Adenine N6-methylation of Active Genes in Fungi.</title>
        <authorList>
            <consortium name="DOE Joint Genome Institute"/>
            <person name="Mondo S.J."/>
            <person name="Dannebaum R.O."/>
            <person name="Kuo R.C."/>
            <person name="Labutti K."/>
            <person name="Haridas S."/>
            <person name="Kuo A."/>
            <person name="Salamov A."/>
            <person name="Ahrendt S.R."/>
            <person name="Lipzen A."/>
            <person name="Sullivan W."/>
            <person name="Andreopoulos W.B."/>
            <person name="Clum A."/>
            <person name="Lindquist E."/>
            <person name="Daum C."/>
            <person name="Ramamoorthy G.K."/>
            <person name="Gryganskyi A."/>
            <person name="Culley D."/>
            <person name="Magnuson J.K."/>
            <person name="James T.Y."/>
            <person name="O'Malley M.A."/>
            <person name="Stajich J.E."/>
            <person name="Spatafora J.W."/>
            <person name="Visel A."/>
            <person name="Grigoriev I.V."/>
        </authorList>
    </citation>
    <scope>NUCLEOTIDE SEQUENCE [LARGE SCALE GENOMIC DNA]</scope>
    <source>
        <strain evidence="2 3">62-1032</strain>
    </source>
</reference>
<proteinExistence type="predicted"/>
<dbReference type="OrthoDB" id="104044at2759"/>
<keyword evidence="3" id="KW-1185">Reference proteome</keyword>
<dbReference type="AlphaFoldDB" id="A0A1Y2F770"/>
<feature type="region of interest" description="Disordered" evidence="1">
    <location>
        <begin position="264"/>
        <end position="370"/>
    </location>
</feature>
<evidence type="ECO:0000313" key="3">
    <source>
        <dbReference type="Proteomes" id="UP000193467"/>
    </source>
</evidence>
<feature type="compositionally biased region" description="Basic residues" evidence="1">
    <location>
        <begin position="303"/>
        <end position="315"/>
    </location>
</feature>
<accession>A0A1Y2F770</accession>
<comment type="caution">
    <text evidence="2">The sequence shown here is derived from an EMBL/GenBank/DDBJ whole genome shotgun (WGS) entry which is preliminary data.</text>
</comment>
<dbReference type="InParanoid" id="A0A1Y2F770"/>
<feature type="compositionally biased region" description="Acidic residues" evidence="1">
    <location>
        <begin position="127"/>
        <end position="141"/>
    </location>
</feature>
<feature type="compositionally biased region" description="Pro residues" evidence="1">
    <location>
        <begin position="544"/>
        <end position="556"/>
    </location>
</feature>
<dbReference type="Proteomes" id="UP000193467">
    <property type="component" value="Unassembled WGS sequence"/>
</dbReference>
<feature type="compositionally biased region" description="Basic and acidic residues" evidence="1">
    <location>
        <begin position="264"/>
        <end position="274"/>
    </location>
</feature>